<comment type="caution">
    <text evidence="2">The sequence shown here is derived from an EMBL/GenBank/DDBJ whole genome shotgun (WGS) entry which is preliminary data.</text>
</comment>
<dbReference type="Pfam" id="PF12957">
    <property type="entry name" value="DUF3846"/>
    <property type="match status" value="1"/>
</dbReference>
<sequence length="115" mass="12716">MLDIQALLITTDGDLVPVNLPGTSRDRLTAMYSVLRCNYVDVVRLTTQLDMWIDDEGLYNHPVNPVATLLAQRYGWTYQPYHGPVLLTGGADDNGETIPLNVDKTKALLTSLADL</sequence>
<gene>
    <name evidence="2" type="ORF">ACFFTP_31445</name>
</gene>
<keyword evidence="3" id="KW-1185">Reference proteome</keyword>
<evidence type="ECO:0000259" key="1">
    <source>
        <dbReference type="Pfam" id="PF12957"/>
    </source>
</evidence>
<name>A0ABV5R0U6_9ACTN</name>
<evidence type="ECO:0000313" key="3">
    <source>
        <dbReference type="Proteomes" id="UP001589716"/>
    </source>
</evidence>
<dbReference type="InterPro" id="IPR024559">
    <property type="entry name" value="DUF3846"/>
</dbReference>
<accession>A0ABV5R0U6</accession>
<dbReference type="RefSeq" id="WP_382746329.1">
    <property type="nucleotide sequence ID" value="NZ_JBHMCT010000064.1"/>
</dbReference>
<proteinExistence type="predicted"/>
<feature type="domain" description="DUF3846" evidence="1">
    <location>
        <begin position="5"/>
        <end position="106"/>
    </location>
</feature>
<dbReference type="EMBL" id="JBHMCT010000064">
    <property type="protein sequence ID" value="MFB9558683.1"/>
    <property type="molecule type" value="Genomic_DNA"/>
</dbReference>
<reference evidence="2 3" key="1">
    <citation type="submission" date="2024-09" db="EMBL/GenBank/DDBJ databases">
        <authorList>
            <person name="Sun Q."/>
            <person name="Mori K."/>
        </authorList>
    </citation>
    <scope>NUCLEOTIDE SEQUENCE [LARGE SCALE GENOMIC DNA]</scope>
    <source>
        <strain evidence="2 3">JCM 4414</strain>
    </source>
</reference>
<organism evidence="2 3">
    <name type="scientific">Streptomyces roseoviridis</name>
    <dbReference type="NCBI Taxonomy" id="67361"/>
    <lineage>
        <taxon>Bacteria</taxon>
        <taxon>Bacillati</taxon>
        <taxon>Actinomycetota</taxon>
        <taxon>Actinomycetes</taxon>
        <taxon>Kitasatosporales</taxon>
        <taxon>Streptomycetaceae</taxon>
        <taxon>Streptomyces</taxon>
    </lineage>
</organism>
<evidence type="ECO:0000313" key="2">
    <source>
        <dbReference type="EMBL" id="MFB9558683.1"/>
    </source>
</evidence>
<dbReference type="Proteomes" id="UP001589716">
    <property type="component" value="Unassembled WGS sequence"/>
</dbReference>
<protein>
    <submittedName>
        <fullName evidence="2">DUF3846 domain-containing protein</fullName>
    </submittedName>
</protein>